<reference evidence="1 2" key="1">
    <citation type="submission" date="2017-06" db="EMBL/GenBank/DDBJ databases">
        <title>Comparative genomic analysis of Ambrosia Fusariam Clade fungi.</title>
        <authorList>
            <person name="Stajich J.E."/>
            <person name="Carrillo J."/>
            <person name="Kijimoto T."/>
            <person name="Eskalen A."/>
            <person name="O'Donnell K."/>
            <person name="Kasson M."/>
        </authorList>
    </citation>
    <scope>NUCLEOTIDE SEQUENCE [LARGE SCALE GENOMIC DNA]</scope>
    <source>
        <strain evidence="1 2">NRRL62579</strain>
    </source>
</reference>
<dbReference type="EMBL" id="NKCK01000130">
    <property type="protein sequence ID" value="RSL97098.1"/>
    <property type="molecule type" value="Genomic_DNA"/>
</dbReference>
<comment type="caution">
    <text evidence="1">The sequence shown here is derived from an EMBL/GenBank/DDBJ whole genome shotgun (WGS) entry which is preliminary data.</text>
</comment>
<protein>
    <submittedName>
        <fullName evidence="1">Uncharacterized protein</fullName>
    </submittedName>
</protein>
<organism evidence="1 2">
    <name type="scientific">Fusarium oligoseptatum</name>
    <dbReference type="NCBI Taxonomy" id="2604345"/>
    <lineage>
        <taxon>Eukaryota</taxon>
        <taxon>Fungi</taxon>
        <taxon>Dikarya</taxon>
        <taxon>Ascomycota</taxon>
        <taxon>Pezizomycotina</taxon>
        <taxon>Sordariomycetes</taxon>
        <taxon>Hypocreomycetidae</taxon>
        <taxon>Hypocreales</taxon>
        <taxon>Nectriaceae</taxon>
        <taxon>Fusarium</taxon>
        <taxon>Fusarium solani species complex</taxon>
    </lineage>
</organism>
<sequence length="128" mass="14475">MRLGVLLMDAATIMVPEDALAVSIRGTIAQRSRMRRWPRNPASLENTHGTWIVNCSPSTIPMALRHARSQFKWLVTNRKNVSRQPENTIARLTLAVQLCNGTIADIQRTVPMLPFWKNCVVEAQKSPR</sequence>
<keyword evidence="2" id="KW-1185">Reference proteome</keyword>
<dbReference type="Proteomes" id="UP000287144">
    <property type="component" value="Unassembled WGS sequence"/>
</dbReference>
<evidence type="ECO:0000313" key="2">
    <source>
        <dbReference type="Proteomes" id="UP000287144"/>
    </source>
</evidence>
<evidence type="ECO:0000313" key="1">
    <source>
        <dbReference type="EMBL" id="RSL97098.1"/>
    </source>
</evidence>
<accession>A0A428T4Y8</accession>
<gene>
    <name evidence="1" type="ORF">CEP52_011095</name>
</gene>
<dbReference type="AlphaFoldDB" id="A0A428T4Y8"/>
<proteinExistence type="predicted"/>
<name>A0A428T4Y8_9HYPO</name>